<dbReference type="InterPro" id="IPR001736">
    <property type="entry name" value="PLipase_D/transphosphatidylase"/>
</dbReference>
<evidence type="ECO:0000256" key="8">
    <source>
        <dbReference type="ARBA" id="ARBA00037868"/>
    </source>
</evidence>
<dbReference type="Gene3D" id="3.30.870.10">
    <property type="entry name" value="Endonuclease Chain A"/>
    <property type="match status" value="3"/>
</dbReference>
<dbReference type="SUPFAM" id="SSF56024">
    <property type="entry name" value="Phospholipase D/nuclease"/>
    <property type="match status" value="3"/>
</dbReference>
<dbReference type="InterPro" id="IPR036871">
    <property type="entry name" value="PX_dom_sf"/>
</dbReference>
<dbReference type="CDD" id="cd06895">
    <property type="entry name" value="PX_PLD"/>
    <property type="match status" value="1"/>
</dbReference>
<feature type="compositionally biased region" description="Basic and acidic residues" evidence="10">
    <location>
        <begin position="657"/>
        <end position="678"/>
    </location>
</feature>
<dbReference type="InterPro" id="IPR025202">
    <property type="entry name" value="PLD-like_dom"/>
</dbReference>
<evidence type="ECO:0000256" key="2">
    <source>
        <dbReference type="ARBA" id="ARBA00008664"/>
    </source>
</evidence>
<dbReference type="InterPro" id="IPR015679">
    <property type="entry name" value="PLipase_D_fam"/>
</dbReference>
<evidence type="ECO:0000313" key="14">
    <source>
        <dbReference type="Proteomes" id="UP001642540"/>
    </source>
</evidence>
<feature type="domain" description="PX" evidence="12">
    <location>
        <begin position="55"/>
        <end position="195"/>
    </location>
</feature>
<keyword evidence="6" id="KW-0443">Lipid metabolism</keyword>
<evidence type="ECO:0000256" key="6">
    <source>
        <dbReference type="ARBA" id="ARBA00023098"/>
    </source>
</evidence>
<dbReference type="SUPFAM" id="SSF50729">
    <property type="entry name" value="PH domain-like"/>
    <property type="match status" value="1"/>
</dbReference>
<feature type="domain" description="PLD phosphodiesterase" evidence="11">
    <location>
        <begin position="450"/>
        <end position="477"/>
    </location>
</feature>
<dbReference type="Pfam" id="PF13091">
    <property type="entry name" value="PLDc_2"/>
    <property type="match status" value="1"/>
</dbReference>
<dbReference type="InterPro" id="IPR011993">
    <property type="entry name" value="PH-like_dom_sf"/>
</dbReference>
<dbReference type="SMART" id="SM00312">
    <property type="entry name" value="PX"/>
    <property type="match status" value="1"/>
</dbReference>
<dbReference type="CDD" id="cd09138">
    <property type="entry name" value="PLDc_vPLD1_2_yPLD_like_1"/>
    <property type="match status" value="1"/>
</dbReference>
<protein>
    <recommendedName>
        <fullName evidence="9">Phospholipase</fullName>
        <ecNumber evidence="9">3.1.4.4</ecNumber>
    </recommendedName>
</protein>
<dbReference type="EMBL" id="CAXLJM020000013">
    <property type="protein sequence ID" value="CAL8078508.1"/>
    <property type="molecule type" value="Genomic_DNA"/>
</dbReference>
<dbReference type="PROSITE" id="PS50195">
    <property type="entry name" value="PX"/>
    <property type="match status" value="1"/>
</dbReference>
<comment type="subcellular location">
    <subcellularLocation>
        <location evidence="8">Endomembrane system</location>
        <topology evidence="8">Lipid-anchor</topology>
    </subcellularLocation>
</comment>
<feature type="region of interest" description="Disordered" evidence="10">
    <location>
        <begin position="118"/>
        <end position="145"/>
    </location>
</feature>
<organism evidence="13 14">
    <name type="scientific">Orchesella dallaii</name>
    <dbReference type="NCBI Taxonomy" id="48710"/>
    <lineage>
        <taxon>Eukaryota</taxon>
        <taxon>Metazoa</taxon>
        <taxon>Ecdysozoa</taxon>
        <taxon>Arthropoda</taxon>
        <taxon>Hexapoda</taxon>
        <taxon>Collembola</taxon>
        <taxon>Entomobryomorpha</taxon>
        <taxon>Entomobryoidea</taxon>
        <taxon>Orchesellidae</taxon>
        <taxon>Orchesellinae</taxon>
        <taxon>Orchesella</taxon>
    </lineage>
</organism>
<dbReference type="EC" id="3.1.4.4" evidence="9"/>
<dbReference type="Gene3D" id="2.30.29.30">
    <property type="entry name" value="Pleckstrin-homology domain (PH domain)/Phosphotyrosine-binding domain (PTB)"/>
    <property type="match status" value="1"/>
</dbReference>
<evidence type="ECO:0000256" key="4">
    <source>
        <dbReference type="ARBA" id="ARBA00022801"/>
    </source>
</evidence>
<keyword evidence="4 9" id="KW-0378">Hydrolase</keyword>
<evidence type="ECO:0000256" key="10">
    <source>
        <dbReference type="SAM" id="MobiDB-lite"/>
    </source>
</evidence>
<dbReference type="PANTHER" id="PTHR18896">
    <property type="entry name" value="PHOSPHOLIPASE D"/>
    <property type="match status" value="1"/>
</dbReference>
<name>A0ABP1PWX5_9HEXA</name>
<dbReference type="PIRSF" id="PIRSF009376">
    <property type="entry name" value="Phospholipase_D_euk"/>
    <property type="match status" value="1"/>
</dbReference>
<dbReference type="CDD" id="cd01254">
    <property type="entry name" value="PH_PLD"/>
    <property type="match status" value="1"/>
</dbReference>
<evidence type="ECO:0000256" key="3">
    <source>
        <dbReference type="ARBA" id="ARBA00022737"/>
    </source>
</evidence>
<comment type="catalytic activity">
    <reaction evidence="1 9">
        <text>a 1,2-diacyl-sn-glycero-3-phosphocholine + H2O = a 1,2-diacyl-sn-glycero-3-phosphate + choline + H(+)</text>
        <dbReference type="Rhea" id="RHEA:14445"/>
        <dbReference type="ChEBI" id="CHEBI:15354"/>
        <dbReference type="ChEBI" id="CHEBI:15377"/>
        <dbReference type="ChEBI" id="CHEBI:15378"/>
        <dbReference type="ChEBI" id="CHEBI:57643"/>
        <dbReference type="ChEBI" id="CHEBI:58608"/>
        <dbReference type="EC" id="3.1.4.4"/>
    </reaction>
</comment>
<feature type="domain" description="PLD phosphodiesterase" evidence="11">
    <location>
        <begin position="1004"/>
        <end position="1031"/>
    </location>
</feature>
<reference evidence="13 14" key="1">
    <citation type="submission" date="2024-08" db="EMBL/GenBank/DDBJ databases">
        <authorList>
            <person name="Cucini C."/>
            <person name="Frati F."/>
        </authorList>
    </citation>
    <scope>NUCLEOTIDE SEQUENCE [LARGE SCALE GENOMIC DNA]</scope>
</reference>
<dbReference type="Proteomes" id="UP001642540">
    <property type="component" value="Unassembled WGS sequence"/>
</dbReference>
<comment type="caution">
    <text evidence="13">The sequence shown here is derived from an EMBL/GenBank/DDBJ whole genome shotgun (WGS) entry which is preliminary data.</text>
</comment>
<evidence type="ECO:0000259" key="11">
    <source>
        <dbReference type="PROSITE" id="PS50035"/>
    </source>
</evidence>
<evidence type="ECO:0000256" key="5">
    <source>
        <dbReference type="ARBA" id="ARBA00022963"/>
    </source>
</evidence>
<keyword evidence="5 9" id="KW-0442">Lipid degradation</keyword>
<accession>A0ABP1PWX5</accession>
<dbReference type="InterPro" id="IPR001683">
    <property type="entry name" value="PX_dom"/>
</dbReference>
<evidence type="ECO:0000256" key="7">
    <source>
        <dbReference type="ARBA" id="ARBA00023288"/>
    </source>
</evidence>
<sequence length="1187" mass="135262">MSSDEGNDSDYEDLDVPEEDERDSIKGLVVPYRAIHTPAQSFKTPNRKCFIPGRPVFIKIIDVEKTHSTHLLNPNLYVIQIQHGDHTWTVKRRYKHFQHLHQQLQLYRVTLSVPFPSRTHRERRSSYKSSLEKDETGKSRGLPRFPKRPEALVAADQLDQRKESLEKYLNDLLKIRAFRNHHETMEFLEVCNLSFVHGLGVKGKEGLVLKRTGANRSPLCCFRCCFRCNRCCGEWCGQWQRRWLIVKESFIGYVRPKDGQLHCVMLFDNEFEVSKALYEAGVQHGVVVSNLSRQLVLKCWTKRRAKEWLEYLKRITCSEVAKGFIEDNRFTSFAPIRREVDAHWFVDGSSYMSAVADVLEAAHEEIMISDWWLSPEIYMKRPVVEGDRWRLDKILARKAKEGVKIFILLYKEVNLALGINSFYSKQKLVEAHPENIKVLRHPDHVKAGVLLWAHHEKLVIVDQTYAFVGGIDLCYGRWDDHRHKLTDLGSVATQNKPGAGLQTKITSSKPGGGINHSIMHLAKATNAVTISTLVENPETMQISNTISTRVMEEDSLQIAATSDSATATDVEETTIEMRIAATELQQTYEEPNNHNIANGHREAIPLHESESVMTISKLADEEEKNKTPLKGETPPSSRRAHAGQLLRRMTKMSRVKGLKDEGKDWIKTRMKSTKKESGDDTSSSDSDAEKTRNSLQVPKDESGNVNRTDDSTTPKTSRSTKSVKRRTKRSLNTITNNTHNNALEGLQGSSKLWIGKDYTNFIVKDFTDLESPFTDLVDRSTTPRMPWHDIAMLVQGSAARDVARHFIQRWNAIKEEKTKVNRAYPFLIPKSYDLKNDPVPSVFFQKGKFEKVSCQIIRSVSQWSAGVQTIEDSIQQAYVDSIHNAKHYIYIENQFFISLAAANNQVQNRIGEALFNRIIQAHRENKKFRVFVVIPLLPGFEGEVGTNRGVAIHAITHWNYASIGRGNDSLLVKLSKAGVEDPGQYVTFHGLRTWSELHGDLVTELIYVHSKLMIADDNLVICGSANVNDRSMIGKRDSEVAVILQDEVEVQSKMNGSDYKAGRFARSLRIHLFREHLGLFDDHTVDISDPISDDFYNNVWLKTALLNTEIYDEVFHCIPTDKCESFASLRDYQDTHALSVTDSVRASKMLRDVKGHLVTLPLKFLIKENLLPSTGTREALMPTQLWT</sequence>
<proteinExistence type="inferred from homology"/>
<comment type="similarity">
    <text evidence="2 9">Belongs to the phospholipase D family.</text>
</comment>
<dbReference type="CDD" id="cd09141">
    <property type="entry name" value="PLDc_vPLD1_2_yPLD_like_2"/>
    <property type="match status" value="1"/>
</dbReference>
<keyword evidence="3" id="KW-0677">Repeat</keyword>
<feature type="region of interest" description="Disordered" evidence="10">
    <location>
        <begin position="1"/>
        <end position="22"/>
    </location>
</feature>
<feature type="compositionally biased region" description="Basic and acidic residues" evidence="10">
    <location>
        <begin position="687"/>
        <end position="712"/>
    </location>
</feature>
<dbReference type="Pfam" id="PF00614">
    <property type="entry name" value="PLDc"/>
    <property type="match status" value="1"/>
</dbReference>
<evidence type="ECO:0000256" key="1">
    <source>
        <dbReference type="ARBA" id="ARBA00000798"/>
    </source>
</evidence>
<gene>
    <name evidence="13" type="ORF">ODALV1_LOCUS4116</name>
</gene>
<evidence type="ECO:0000313" key="13">
    <source>
        <dbReference type="EMBL" id="CAL8078508.1"/>
    </source>
</evidence>
<dbReference type="PANTHER" id="PTHR18896:SF76">
    <property type="entry name" value="PHOSPHOLIPASE"/>
    <property type="match status" value="1"/>
</dbReference>
<evidence type="ECO:0000259" key="12">
    <source>
        <dbReference type="PROSITE" id="PS50195"/>
    </source>
</evidence>
<keyword evidence="7" id="KW-0449">Lipoprotein</keyword>
<evidence type="ECO:0000256" key="9">
    <source>
        <dbReference type="PIRNR" id="PIRNR009376"/>
    </source>
</evidence>
<dbReference type="SUPFAM" id="SSF64268">
    <property type="entry name" value="PX domain"/>
    <property type="match status" value="1"/>
</dbReference>
<dbReference type="Pfam" id="PF00787">
    <property type="entry name" value="PX"/>
    <property type="match status" value="1"/>
</dbReference>
<dbReference type="PROSITE" id="PS50035">
    <property type="entry name" value="PLD"/>
    <property type="match status" value="2"/>
</dbReference>
<keyword evidence="14" id="KW-1185">Reference proteome</keyword>
<dbReference type="SMART" id="SM00155">
    <property type="entry name" value="PLDc"/>
    <property type="match status" value="2"/>
</dbReference>
<dbReference type="Gene3D" id="3.30.1520.10">
    <property type="entry name" value="Phox-like domain"/>
    <property type="match status" value="1"/>
</dbReference>
<dbReference type="InterPro" id="IPR016555">
    <property type="entry name" value="PLipase_D_euk"/>
</dbReference>
<feature type="region of interest" description="Disordered" evidence="10">
    <location>
        <begin position="618"/>
        <end position="733"/>
    </location>
</feature>